<dbReference type="SUPFAM" id="SSF51735">
    <property type="entry name" value="NAD(P)-binding Rossmann-fold domains"/>
    <property type="match status" value="1"/>
</dbReference>
<dbReference type="InterPro" id="IPR013332">
    <property type="entry name" value="KPR_N"/>
</dbReference>
<dbReference type="GO" id="GO:0015940">
    <property type="term" value="P:pantothenate biosynthetic process"/>
    <property type="evidence" value="ECO:0007669"/>
    <property type="project" value="InterPro"/>
</dbReference>
<dbReference type="Proteomes" id="UP000219453">
    <property type="component" value="Unassembled WGS sequence"/>
</dbReference>
<dbReference type="RefSeq" id="WP_097009287.1">
    <property type="nucleotide sequence ID" value="NZ_OBEJ01000003.1"/>
</dbReference>
<dbReference type="InterPro" id="IPR003710">
    <property type="entry name" value="ApbA"/>
</dbReference>
<reference evidence="13 14" key="1">
    <citation type="submission" date="2017-09" db="EMBL/GenBank/DDBJ databases">
        <authorList>
            <person name="Ehlers B."/>
            <person name="Leendertz F.H."/>
        </authorList>
    </citation>
    <scope>NUCLEOTIDE SEQUENCE [LARGE SCALE GENOMIC DNA]</scope>
    <source>
        <strain evidence="13 14">DSM 27208</strain>
    </source>
</reference>
<dbReference type="Pfam" id="PF08546">
    <property type="entry name" value="ApbA_C"/>
    <property type="match status" value="1"/>
</dbReference>
<dbReference type="AlphaFoldDB" id="A0A285P014"/>
<dbReference type="InterPro" id="IPR013328">
    <property type="entry name" value="6PGD_dom2"/>
</dbReference>
<comment type="similarity">
    <text evidence="2 10">Belongs to the ketopantoate reductase family.</text>
</comment>
<dbReference type="InterPro" id="IPR008927">
    <property type="entry name" value="6-PGluconate_DH-like_C_sf"/>
</dbReference>
<evidence type="ECO:0000256" key="8">
    <source>
        <dbReference type="ARBA" id="ARBA00047506"/>
    </source>
</evidence>
<keyword evidence="5 10" id="KW-0173">Coenzyme A biosynthesis</keyword>
<evidence type="ECO:0000259" key="11">
    <source>
        <dbReference type="Pfam" id="PF02558"/>
    </source>
</evidence>
<name>A0A285P014_NATPI</name>
<organism evidence="13 14">
    <name type="scientific">Natronoarchaeum philippinense</name>
    <dbReference type="NCBI Taxonomy" id="558529"/>
    <lineage>
        <taxon>Archaea</taxon>
        <taxon>Methanobacteriati</taxon>
        <taxon>Methanobacteriota</taxon>
        <taxon>Stenosarchaea group</taxon>
        <taxon>Halobacteria</taxon>
        <taxon>Halobacteriales</taxon>
        <taxon>Natronoarchaeaceae</taxon>
    </lineage>
</organism>
<accession>A0A285P014</accession>
<keyword evidence="14" id="KW-1185">Reference proteome</keyword>
<dbReference type="OrthoDB" id="201845at2157"/>
<dbReference type="GO" id="GO:0015937">
    <property type="term" value="P:coenzyme A biosynthetic process"/>
    <property type="evidence" value="ECO:0007669"/>
    <property type="project" value="UniProtKB-UniPathway"/>
</dbReference>
<dbReference type="Pfam" id="PF02558">
    <property type="entry name" value="ApbA"/>
    <property type="match status" value="1"/>
</dbReference>
<evidence type="ECO:0000256" key="6">
    <source>
        <dbReference type="ARBA" id="ARBA00023002"/>
    </source>
</evidence>
<dbReference type="GO" id="GO:0005737">
    <property type="term" value="C:cytoplasm"/>
    <property type="evidence" value="ECO:0007669"/>
    <property type="project" value="TreeGrafter"/>
</dbReference>
<gene>
    <name evidence="13" type="ORF">SAMN06269185_2366</name>
</gene>
<comment type="catalytic activity">
    <reaction evidence="8">
        <text>(R)-pantoate + NADP(+) = 2-dehydropantoate + NADPH + H(+)</text>
        <dbReference type="Rhea" id="RHEA:16233"/>
        <dbReference type="ChEBI" id="CHEBI:11561"/>
        <dbReference type="ChEBI" id="CHEBI:15378"/>
        <dbReference type="ChEBI" id="CHEBI:15980"/>
        <dbReference type="ChEBI" id="CHEBI:57783"/>
        <dbReference type="ChEBI" id="CHEBI:58349"/>
        <dbReference type="EC" id="1.1.1.169"/>
    </reaction>
    <physiologicalReaction direction="right-to-left" evidence="8">
        <dbReference type="Rhea" id="RHEA:16235"/>
    </physiologicalReaction>
</comment>
<dbReference type="Gene3D" id="3.40.50.720">
    <property type="entry name" value="NAD(P)-binding Rossmann-like Domain"/>
    <property type="match status" value="1"/>
</dbReference>
<dbReference type="PANTHER" id="PTHR43765">
    <property type="entry name" value="2-DEHYDROPANTOATE 2-REDUCTASE-RELATED"/>
    <property type="match status" value="1"/>
</dbReference>
<dbReference type="InterPro" id="IPR036291">
    <property type="entry name" value="NAD(P)-bd_dom_sf"/>
</dbReference>
<evidence type="ECO:0000256" key="9">
    <source>
        <dbReference type="ARBA" id="ARBA00048196"/>
    </source>
</evidence>
<sequence>MEIVVFGAGSLGSLLGGLLAREHEVTLVGRDPHVRTVAESGLVLSNRVADSVNPDATTDGRGLDADVAVVTVKSYDTEQAARTLETGSFDAVLSLQNGLGNEERLAAHLDCPVLAGTATYGARLVDPGHVECTGVGEIVLGPTEGGASTLADHVAEAFDDAGIRTRVAGDMPRRLWEKLAVNAGINPVTALARVRNGALDGGPIGGVARSAARETARTARAEGVELSDDAALEALETVIETTAENRSSMRQDIETGRRTEVDAVSGAVVDRAADHGLDVPTNETLAGLVRGWERSQGLREESYQ</sequence>
<feature type="domain" description="Ketopantoate reductase N-terminal" evidence="11">
    <location>
        <begin position="3"/>
        <end position="144"/>
    </location>
</feature>
<keyword evidence="6 10" id="KW-0560">Oxidoreductase</keyword>
<dbReference type="EC" id="1.1.1.169" evidence="3 10"/>
<dbReference type="GO" id="GO:0050661">
    <property type="term" value="F:NADP binding"/>
    <property type="evidence" value="ECO:0007669"/>
    <property type="project" value="TreeGrafter"/>
</dbReference>
<evidence type="ECO:0000256" key="1">
    <source>
        <dbReference type="ARBA" id="ARBA00004724"/>
    </source>
</evidence>
<keyword evidence="4 10" id="KW-0521">NADP</keyword>
<dbReference type="PANTHER" id="PTHR43765:SF2">
    <property type="entry name" value="2-DEHYDROPANTOATE 2-REDUCTASE"/>
    <property type="match status" value="1"/>
</dbReference>
<dbReference type="GO" id="GO:0008677">
    <property type="term" value="F:2-dehydropantoate 2-reductase activity"/>
    <property type="evidence" value="ECO:0007669"/>
    <property type="project" value="UniProtKB-EC"/>
</dbReference>
<protein>
    <recommendedName>
        <fullName evidence="3 10">2-dehydropantoate 2-reductase</fullName>
        <ecNumber evidence="3 10">1.1.1.169</ecNumber>
    </recommendedName>
    <alternativeName>
        <fullName evidence="7 10">Ketopantoate reductase</fullName>
    </alternativeName>
</protein>
<proteinExistence type="inferred from homology"/>
<evidence type="ECO:0000256" key="4">
    <source>
        <dbReference type="ARBA" id="ARBA00022857"/>
    </source>
</evidence>
<feature type="domain" description="Ketopantoate reductase C-terminal" evidence="12">
    <location>
        <begin position="173"/>
        <end position="291"/>
    </location>
</feature>
<dbReference type="Gene3D" id="1.10.1040.10">
    <property type="entry name" value="N-(1-d-carboxylethyl)-l-norvaline Dehydrogenase, domain 2"/>
    <property type="match status" value="1"/>
</dbReference>
<dbReference type="EMBL" id="OBEJ01000003">
    <property type="protein sequence ID" value="SNZ15065.1"/>
    <property type="molecule type" value="Genomic_DNA"/>
</dbReference>
<dbReference type="InterPro" id="IPR050838">
    <property type="entry name" value="Ketopantoate_reductase"/>
</dbReference>
<evidence type="ECO:0000313" key="13">
    <source>
        <dbReference type="EMBL" id="SNZ15065.1"/>
    </source>
</evidence>
<comment type="pathway">
    <text evidence="1 10">Cofactor biosynthesis; coenzyme A biosynthesis.</text>
</comment>
<evidence type="ECO:0000256" key="7">
    <source>
        <dbReference type="ARBA" id="ARBA00032024"/>
    </source>
</evidence>
<evidence type="ECO:0000256" key="5">
    <source>
        <dbReference type="ARBA" id="ARBA00022993"/>
    </source>
</evidence>
<evidence type="ECO:0000256" key="10">
    <source>
        <dbReference type="RuleBase" id="RU362068"/>
    </source>
</evidence>
<evidence type="ECO:0000313" key="14">
    <source>
        <dbReference type="Proteomes" id="UP000219453"/>
    </source>
</evidence>
<dbReference type="InterPro" id="IPR013752">
    <property type="entry name" value="KPA_reductase"/>
</dbReference>
<comment type="function">
    <text evidence="10">Catalyzes the NADPH-dependent reduction of ketopantoate into pantoic acid.</text>
</comment>
<evidence type="ECO:0000256" key="2">
    <source>
        <dbReference type="ARBA" id="ARBA00007870"/>
    </source>
</evidence>
<dbReference type="NCBIfam" id="TIGR00745">
    <property type="entry name" value="apbA_panE"/>
    <property type="match status" value="1"/>
</dbReference>
<dbReference type="SUPFAM" id="SSF48179">
    <property type="entry name" value="6-phosphogluconate dehydrogenase C-terminal domain-like"/>
    <property type="match status" value="1"/>
</dbReference>
<dbReference type="UniPathway" id="UPA00241"/>
<evidence type="ECO:0000259" key="12">
    <source>
        <dbReference type="Pfam" id="PF08546"/>
    </source>
</evidence>
<comment type="catalytic activity">
    <reaction evidence="9">
        <text>(R)-pantoate + NAD(+) = 2-dehydropantoate + NADH + H(+)</text>
        <dbReference type="Rhea" id="RHEA:61292"/>
        <dbReference type="ChEBI" id="CHEBI:11561"/>
        <dbReference type="ChEBI" id="CHEBI:15378"/>
        <dbReference type="ChEBI" id="CHEBI:15980"/>
        <dbReference type="ChEBI" id="CHEBI:57540"/>
        <dbReference type="ChEBI" id="CHEBI:57945"/>
    </reaction>
    <physiologicalReaction direction="right-to-left" evidence="9">
        <dbReference type="Rhea" id="RHEA:61294"/>
    </physiologicalReaction>
</comment>
<evidence type="ECO:0000256" key="3">
    <source>
        <dbReference type="ARBA" id="ARBA00013014"/>
    </source>
</evidence>